<dbReference type="InterPro" id="IPR014919">
    <property type="entry name" value="XisH"/>
</dbReference>
<dbReference type="Pfam" id="PF08814">
    <property type="entry name" value="XisH"/>
    <property type="match status" value="1"/>
</dbReference>
<proteinExistence type="predicted"/>
<dbReference type="InterPro" id="IPR011856">
    <property type="entry name" value="tRNA_endonuc-like_dom_sf"/>
</dbReference>
<sequence length="74" mass="8437">MPAKDVYHNAVKQALIKDGWTILKENYELEYEGDSLYPDFAAEKSIAAIRDKERILVEVKSFLGRSFISDLQSA</sequence>
<dbReference type="Gene3D" id="3.40.1350.10">
    <property type="match status" value="1"/>
</dbReference>
<dbReference type="Proteomes" id="UP001576780">
    <property type="component" value="Unassembled WGS sequence"/>
</dbReference>
<reference evidence="1 2" key="1">
    <citation type="submission" date="2024-09" db="EMBL/GenBank/DDBJ databases">
        <title>Floridaenema gen nov. (Aerosakkonemataceae, Aerosakkonematales ord. nov., Cyanobacteria) from benthic tropical and subtropical fresh waters, with the description of four new species.</title>
        <authorList>
            <person name="Moretto J.A."/>
            <person name="Berthold D.E."/>
            <person name="Lefler F.W."/>
            <person name="Huang I.-S."/>
            <person name="Laughinghouse H. IV."/>
        </authorList>
    </citation>
    <scope>NUCLEOTIDE SEQUENCE [LARGE SCALE GENOMIC DNA]</scope>
    <source>
        <strain evidence="1 2">BLCC-F167</strain>
    </source>
</reference>
<feature type="non-terminal residue" evidence="1">
    <location>
        <position position="74"/>
    </location>
</feature>
<dbReference type="EMBL" id="JBHFNT010000277">
    <property type="protein sequence ID" value="MFB2838775.1"/>
    <property type="molecule type" value="Genomic_DNA"/>
</dbReference>
<keyword evidence="2" id="KW-1185">Reference proteome</keyword>
<protein>
    <submittedName>
        <fullName evidence="1">Element excision factor XisH family protein</fullName>
    </submittedName>
</protein>
<dbReference type="RefSeq" id="WP_413281074.1">
    <property type="nucleotide sequence ID" value="NZ_JBHFNT010000277.1"/>
</dbReference>
<gene>
    <name evidence="1" type="ORF">ACE1CA_30170</name>
</gene>
<evidence type="ECO:0000313" key="1">
    <source>
        <dbReference type="EMBL" id="MFB2838775.1"/>
    </source>
</evidence>
<dbReference type="SUPFAM" id="SSF52980">
    <property type="entry name" value="Restriction endonuclease-like"/>
    <property type="match status" value="1"/>
</dbReference>
<name>A0ABV4WUJ3_9CYAN</name>
<organism evidence="1 2">
    <name type="scientific">Floridaenema evergladense BLCC-F167</name>
    <dbReference type="NCBI Taxonomy" id="3153639"/>
    <lineage>
        <taxon>Bacteria</taxon>
        <taxon>Bacillati</taxon>
        <taxon>Cyanobacteriota</taxon>
        <taxon>Cyanophyceae</taxon>
        <taxon>Oscillatoriophycideae</taxon>
        <taxon>Aerosakkonematales</taxon>
        <taxon>Aerosakkonemataceae</taxon>
        <taxon>Floridanema</taxon>
        <taxon>Floridanema evergladense</taxon>
    </lineage>
</organism>
<dbReference type="InterPro" id="IPR011335">
    <property type="entry name" value="Restrct_endonuc-II-like"/>
</dbReference>
<comment type="caution">
    <text evidence="1">The sequence shown here is derived from an EMBL/GenBank/DDBJ whole genome shotgun (WGS) entry which is preliminary data.</text>
</comment>
<evidence type="ECO:0000313" key="2">
    <source>
        <dbReference type="Proteomes" id="UP001576780"/>
    </source>
</evidence>
<accession>A0ABV4WUJ3</accession>